<proteinExistence type="predicted"/>
<evidence type="ECO:0000256" key="1">
    <source>
        <dbReference type="SAM" id="Phobius"/>
    </source>
</evidence>
<protein>
    <submittedName>
        <fullName evidence="2">Uncharacterized protein</fullName>
    </submittedName>
</protein>
<gene>
    <name evidence="2" type="ORF">ACED57_23460</name>
</gene>
<evidence type="ECO:0000313" key="2">
    <source>
        <dbReference type="EMBL" id="MEZ8056053.1"/>
    </source>
</evidence>
<feature type="transmembrane region" description="Helical" evidence="1">
    <location>
        <begin position="127"/>
        <end position="149"/>
    </location>
</feature>
<dbReference type="Proteomes" id="UP001569175">
    <property type="component" value="Unassembled WGS sequence"/>
</dbReference>
<keyword evidence="1" id="KW-0812">Transmembrane</keyword>
<dbReference type="EMBL" id="JBGOOL010000127">
    <property type="protein sequence ID" value="MEZ8056053.1"/>
    <property type="molecule type" value="Genomic_DNA"/>
</dbReference>
<keyword evidence="3" id="KW-1185">Reference proteome</keyword>
<dbReference type="RefSeq" id="WP_371708617.1">
    <property type="nucleotide sequence ID" value="NZ_JBGOOL010000127.1"/>
</dbReference>
<evidence type="ECO:0000313" key="3">
    <source>
        <dbReference type="Proteomes" id="UP001569175"/>
    </source>
</evidence>
<reference evidence="2 3" key="1">
    <citation type="submission" date="2024-06" db="EMBL/GenBank/DDBJ databases">
        <authorList>
            <person name="Steensen K."/>
            <person name="Seneca J."/>
            <person name="Bartlau N."/>
            <person name="Yu A.X."/>
            <person name="Polz M.F."/>
        </authorList>
    </citation>
    <scope>NUCLEOTIDE SEQUENCE [LARGE SCALE GENOMIC DNA]</scope>
    <source>
        <strain evidence="2 3">1F9</strain>
    </source>
</reference>
<comment type="caution">
    <text evidence="2">The sequence shown here is derived from an EMBL/GenBank/DDBJ whole genome shotgun (WGS) entry which is preliminary data.</text>
</comment>
<sequence length="176" mass="19559">MKYYVLASLAEDINSGWCWIKGSDVSNRSLIQIKNNTNGKSVVCEALSVDGNFTEKYTNNNSSSTNNNSSSTNKKLLDTQNVILMNAWYREKLGINQTQRKYDIQVSFVTKWCVGKRIKACTMHPQVAVRLSTWLGLIGIFVGAVSLIPSQPHKLMAATAIGFFVGKLNLTCAWSK</sequence>
<organism evidence="2 3">
    <name type="scientific">Vibrio atlanticus</name>
    <dbReference type="NCBI Taxonomy" id="693153"/>
    <lineage>
        <taxon>Bacteria</taxon>
        <taxon>Pseudomonadati</taxon>
        <taxon>Pseudomonadota</taxon>
        <taxon>Gammaproteobacteria</taxon>
        <taxon>Vibrionales</taxon>
        <taxon>Vibrionaceae</taxon>
        <taxon>Vibrio</taxon>
    </lineage>
</organism>
<keyword evidence="1" id="KW-0472">Membrane</keyword>
<accession>A0ABV4KUT2</accession>
<keyword evidence="1" id="KW-1133">Transmembrane helix</keyword>
<name>A0ABV4KUT2_9VIBR</name>